<dbReference type="Proteomes" id="UP000295598">
    <property type="component" value="Unassembled WGS sequence"/>
</dbReference>
<evidence type="ECO:0000313" key="2">
    <source>
        <dbReference type="EMBL" id="TDB57223.1"/>
    </source>
</evidence>
<keyword evidence="1" id="KW-1133">Transmembrane helix</keyword>
<accession>A0A4R4JRY2</accession>
<protein>
    <submittedName>
        <fullName evidence="2">Uncharacterized protein</fullName>
    </submittedName>
</protein>
<dbReference type="EMBL" id="PUJY01000016">
    <property type="protein sequence ID" value="TDB57223.1"/>
    <property type="molecule type" value="Genomic_DNA"/>
</dbReference>
<feature type="transmembrane region" description="Helical" evidence="1">
    <location>
        <begin position="12"/>
        <end position="28"/>
    </location>
</feature>
<gene>
    <name evidence="2" type="ORF">C5467_11280</name>
</gene>
<sequence>MNEVIEILKHYSPAISVITFIAGLYVGNKQAIGRDKRKEFNALAEPIIESFDIMLRWLELRSFTSAHVLPNQKIQQLMRRLSKCDKRKFERLIDNYHSAITPLRNDHSRENEHEKLFSAAISVIKDIKKFLKLR</sequence>
<organism evidence="2 3">
    <name type="scientific">Photorhabdus khanii subsp. guanajuatensis</name>
    <dbReference type="NCBI Taxonomy" id="2100166"/>
    <lineage>
        <taxon>Bacteria</taxon>
        <taxon>Pseudomonadati</taxon>
        <taxon>Pseudomonadota</taxon>
        <taxon>Gammaproteobacteria</taxon>
        <taxon>Enterobacterales</taxon>
        <taxon>Morganellaceae</taxon>
        <taxon>Photorhabdus</taxon>
    </lineage>
</organism>
<keyword evidence="1" id="KW-0812">Transmembrane</keyword>
<keyword evidence="1" id="KW-0472">Membrane</keyword>
<comment type="caution">
    <text evidence="2">The sequence shown here is derived from an EMBL/GenBank/DDBJ whole genome shotgun (WGS) entry which is preliminary data.</text>
</comment>
<evidence type="ECO:0000313" key="3">
    <source>
        <dbReference type="Proteomes" id="UP000295598"/>
    </source>
</evidence>
<dbReference type="RefSeq" id="WP_132354486.1">
    <property type="nucleotide sequence ID" value="NZ_CAWOJO010000016.1"/>
</dbReference>
<proteinExistence type="predicted"/>
<reference evidence="2 3" key="1">
    <citation type="journal article" date="2019" name="Int. J. Syst. Evol. Microbiol.">
        <title>Photorhabdus khanii subsp. guanajuatensis subsp. nov., isolated from Heterorhabditis atacamensis, and Photorhabdus luminescens subsp. mexicana subsp. nov., isolated from Heterorhabditis mexicana entomopathogenic nematodes.</title>
        <authorList>
            <person name="Machado R.A.R."/>
            <person name="Bruno P."/>
            <person name="Arce C.C.M."/>
            <person name="Liechti N."/>
            <person name="Kohler A."/>
            <person name="Bernal J."/>
            <person name="Bruggmann R."/>
            <person name="Turlings T.C.J."/>
        </authorList>
    </citation>
    <scope>NUCLEOTIDE SEQUENCE [LARGE SCALE GENOMIC DNA]</scope>
    <source>
        <strain evidence="2 3">MEX20-17</strain>
    </source>
</reference>
<evidence type="ECO:0000256" key="1">
    <source>
        <dbReference type="SAM" id="Phobius"/>
    </source>
</evidence>
<dbReference type="AlphaFoldDB" id="A0A4R4JRY2"/>
<name>A0A4R4JRY2_9GAMM</name>